<dbReference type="AlphaFoldDB" id="A0A9D4KZ08"/>
<comment type="caution">
    <text evidence="1">The sequence shown here is derived from an EMBL/GenBank/DDBJ whole genome shotgun (WGS) entry which is preliminary data.</text>
</comment>
<dbReference type="Proteomes" id="UP000828390">
    <property type="component" value="Unassembled WGS sequence"/>
</dbReference>
<reference evidence="1" key="2">
    <citation type="submission" date="2020-11" db="EMBL/GenBank/DDBJ databases">
        <authorList>
            <person name="McCartney M.A."/>
            <person name="Auch B."/>
            <person name="Kono T."/>
            <person name="Mallez S."/>
            <person name="Becker A."/>
            <person name="Gohl D.M."/>
            <person name="Silverstein K.A.T."/>
            <person name="Koren S."/>
            <person name="Bechman K.B."/>
            <person name="Herman A."/>
            <person name="Abrahante J.E."/>
            <person name="Garbe J."/>
        </authorList>
    </citation>
    <scope>NUCLEOTIDE SEQUENCE</scope>
    <source>
        <strain evidence="1">Duluth1</strain>
        <tissue evidence="1">Whole animal</tissue>
    </source>
</reference>
<keyword evidence="2" id="KW-1185">Reference proteome</keyword>
<dbReference type="EMBL" id="JAIWYP010000003">
    <property type="protein sequence ID" value="KAH3847737.1"/>
    <property type="molecule type" value="Genomic_DNA"/>
</dbReference>
<accession>A0A9D4KZ08</accession>
<reference evidence="1" key="1">
    <citation type="journal article" date="2019" name="bioRxiv">
        <title>The Genome of the Zebra Mussel, Dreissena polymorpha: A Resource for Invasive Species Research.</title>
        <authorList>
            <person name="McCartney M.A."/>
            <person name="Auch B."/>
            <person name="Kono T."/>
            <person name="Mallez S."/>
            <person name="Zhang Y."/>
            <person name="Obille A."/>
            <person name="Becker A."/>
            <person name="Abrahante J.E."/>
            <person name="Garbe J."/>
            <person name="Badalamenti J.P."/>
            <person name="Herman A."/>
            <person name="Mangelson H."/>
            <person name="Liachko I."/>
            <person name="Sullivan S."/>
            <person name="Sone E.D."/>
            <person name="Koren S."/>
            <person name="Silverstein K.A.T."/>
            <person name="Beckman K.B."/>
            <person name="Gohl D.M."/>
        </authorList>
    </citation>
    <scope>NUCLEOTIDE SEQUENCE</scope>
    <source>
        <strain evidence="1">Duluth1</strain>
        <tissue evidence="1">Whole animal</tissue>
    </source>
</reference>
<gene>
    <name evidence="1" type="ORF">DPMN_090068</name>
</gene>
<name>A0A9D4KZ08_DREPO</name>
<sequence length="110" mass="12391">MVTVDINSSQSHASSVCEVFCFDNIRYRPDVTEDQHAAKGRAVQKSRLTNCAEEDNVNIPVFHESTRIFTVTASLPKHTTFANNRGADFTNREMAEKLFYFSGIGDQNRS</sequence>
<protein>
    <submittedName>
        <fullName evidence="1">Uncharacterized protein</fullName>
    </submittedName>
</protein>
<evidence type="ECO:0000313" key="1">
    <source>
        <dbReference type="EMBL" id="KAH3847737.1"/>
    </source>
</evidence>
<evidence type="ECO:0000313" key="2">
    <source>
        <dbReference type="Proteomes" id="UP000828390"/>
    </source>
</evidence>
<organism evidence="1 2">
    <name type="scientific">Dreissena polymorpha</name>
    <name type="common">Zebra mussel</name>
    <name type="synonym">Mytilus polymorpha</name>
    <dbReference type="NCBI Taxonomy" id="45954"/>
    <lineage>
        <taxon>Eukaryota</taxon>
        <taxon>Metazoa</taxon>
        <taxon>Spiralia</taxon>
        <taxon>Lophotrochozoa</taxon>
        <taxon>Mollusca</taxon>
        <taxon>Bivalvia</taxon>
        <taxon>Autobranchia</taxon>
        <taxon>Heteroconchia</taxon>
        <taxon>Euheterodonta</taxon>
        <taxon>Imparidentia</taxon>
        <taxon>Neoheterodontei</taxon>
        <taxon>Myida</taxon>
        <taxon>Dreissenoidea</taxon>
        <taxon>Dreissenidae</taxon>
        <taxon>Dreissena</taxon>
    </lineage>
</organism>
<proteinExistence type="predicted"/>